<organism evidence="1">
    <name type="scientific">Proteus mirabilis</name>
    <dbReference type="NCBI Taxonomy" id="584"/>
    <lineage>
        <taxon>Bacteria</taxon>
        <taxon>Pseudomonadati</taxon>
        <taxon>Pseudomonadota</taxon>
        <taxon>Gammaproteobacteria</taxon>
        <taxon>Enterobacterales</taxon>
        <taxon>Morganellaceae</taxon>
        <taxon>Proteus</taxon>
    </lineage>
</organism>
<sequence length="63" mass="7559">MVIQEYAPPKTINEHKARQRLFDVISATMEVLALRSDQLILKTRQRQKGKQQYEKWQRRGISF</sequence>
<accession>A0ABD5LSS0</accession>
<comment type="caution">
    <text evidence="1">The sequence shown here is derived from an EMBL/GenBank/DDBJ whole genome shotgun (WGS) entry which is preliminary data.</text>
</comment>
<dbReference type="EMBL" id="JADQCH020000001">
    <property type="protein sequence ID" value="MEY2344366.1"/>
    <property type="molecule type" value="Genomic_DNA"/>
</dbReference>
<evidence type="ECO:0000313" key="1">
    <source>
        <dbReference type="EMBL" id="MEY2344366.1"/>
    </source>
</evidence>
<name>A0ABD5LSS0_PROMI</name>
<proteinExistence type="predicted"/>
<protein>
    <submittedName>
        <fullName evidence="1">Uncharacterized protein</fullName>
    </submittedName>
</protein>
<reference evidence="1" key="1">
    <citation type="submission" date="2021-05" db="EMBL/GenBank/DDBJ databases">
        <title>First report of NDM-5 and VEB-6 producing Proteus mirabilis isolated from blood of a sepsis patient in Kolkata, India.</title>
        <authorList>
            <person name="Halder G."/>
            <person name="Chaudhuri B."/>
            <person name="Dutta S."/>
        </authorList>
    </citation>
    <scope>NUCLEOTIDE SEQUENCE [LARGE SCALE GENOMIC DNA]</scope>
    <source>
        <strain evidence="1">7049</strain>
    </source>
</reference>
<gene>
    <name evidence="1" type="ORF">I3679_010545</name>
</gene>
<dbReference type="AlphaFoldDB" id="A0ABD5LSS0"/>
<dbReference type="Gene3D" id="3.30.750.80">
    <property type="entry name" value="RNA methyltransferase domain (HRMD) like"/>
    <property type="match status" value="1"/>
</dbReference>